<feature type="region of interest" description="Disordered" evidence="1">
    <location>
        <begin position="38"/>
        <end position="172"/>
    </location>
</feature>
<proteinExistence type="predicted"/>
<dbReference type="EMBL" id="OCNE01000017">
    <property type="protein sequence ID" value="SOD64534.1"/>
    <property type="molecule type" value="Genomic_DNA"/>
</dbReference>
<dbReference type="Proteomes" id="UP000219072">
    <property type="component" value="Unassembled WGS sequence"/>
</dbReference>
<name>A0A286E0W4_9ACTN</name>
<evidence type="ECO:0000313" key="2">
    <source>
        <dbReference type="EMBL" id="SOD64534.1"/>
    </source>
</evidence>
<gene>
    <name evidence="2" type="ORF">SAMN06297387_117101</name>
</gene>
<accession>A0A286E0W4</accession>
<evidence type="ECO:0000313" key="3">
    <source>
        <dbReference type="Proteomes" id="UP000219072"/>
    </source>
</evidence>
<feature type="compositionally biased region" description="Basic and acidic residues" evidence="1">
    <location>
        <begin position="121"/>
        <end position="130"/>
    </location>
</feature>
<feature type="compositionally biased region" description="Basic and acidic residues" evidence="1">
    <location>
        <begin position="81"/>
        <end position="104"/>
    </location>
</feature>
<reference evidence="2 3" key="1">
    <citation type="submission" date="2017-09" db="EMBL/GenBank/DDBJ databases">
        <authorList>
            <person name="Ehlers B."/>
            <person name="Leendertz F.H."/>
        </authorList>
    </citation>
    <scope>NUCLEOTIDE SEQUENCE [LARGE SCALE GENOMIC DNA]</scope>
    <source>
        <strain evidence="2 3">CGMCC 4.7095</strain>
    </source>
</reference>
<organism evidence="2 3">
    <name type="scientific">Streptomyces zhaozhouensis</name>
    <dbReference type="NCBI Taxonomy" id="1300267"/>
    <lineage>
        <taxon>Bacteria</taxon>
        <taxon>Bacillati</taxon>
        <taxon>Actinomycetota</taxon>
        <taxon>Actinomycetes</taxon>
        <taxon>Kitasatosporales</taxon>
        <taxon>Streptomycetaceae</taxon>
        <taxon>Streptomyces</taxon>
    </lineage>
</organism>
<protein>
    <submittedName>
        <fullName evidence="2">Uncharacterized protein</fullName>
    </submittedName>
</protein>
<evidence type="ECO:0000256" key="1">
    <source>
        <dbReference type="SAM" id="MobiDB-lite"/>
    </source>
</evidence>
<dbReference type="AlphaFoldDB" id="A0A286E0W4"/>
<feature type="region of interest" description="Disordered" evidence="1">
    <location>
        <begin position="1"/>
        <end position="22"/>
    </location>
</feature>
<keyword evidence="3" id="KW-1185">Reference proteome</keyword>
<feature type="compositionally biased region" description="Basic and acidic residues" evidence="1">
    <location>
        <begin position="38"/>
        <end position="49"/>
    </location>
</feature>
<feature type="region of interest" description="Disordered" evidence="1">
    <location>
        <begin position="202"/>
        <end position="244"/>
    </location>
</feature>
<feature type="compositionally biased region" description="Acidic residues" evidence="1">
    <location>
        <begin position="105"/>
        <end position="120"/>
    </location>
</feature>
<sequence>MGGPPFPDGEGPDSQDAGAADEALAAVVFDEEFVTAARIHEPSAEERSRAAAAGWADPEGPGFYRDPDLDPGGGRSFGRFEGAEAWERAEGRADADGLAERDGPYDPEELAGLDDPDSPENEGRFDRSDYTRYLPDPADPADPVESHERAEPGSALPPHRPPAPAGPVRRPMRWQRPVACVLAMVMSLSVIALTLIAIQRANSSREQRPAPPPTVRPEQSAPQATGTPAGETFAGGVELVEGGP</sequence>